<keyword evidence="4 7" id="KW-0812">Transmembrane</keyword>
<comment type="subcellular location">
    <subcellularLocation>
        <location evidence="1">Membrane</location>
        <topology evidence="1">Multi-pass membrane protein</topology>
    </subcellularLocation>
</comment>
<dbReference type="GO" id="GO:0016757">
    <property type="term" value="F:glycosyltransferase activity"/>
    <property type="evidence" value="ECO:0007669"/>
    <property type="project" value="UniProtKB-KW"/>
</dbReference>
<evidence type="ECO:0000256" key="2">
    <source>
        <dbReference type="ARBA" id="ARBA00022676"/>
    </source>
</evidence>
<dbReference type="InterPro" id="IPR050256">
    <property type="entry name" value="Glycosyltransferase_2"/>
</dbReference>
<keyword evidence="10" id="KW-1185">Reference proteome</keyword>
<dbReference type="AlphaFoldDB" id="A0A4S3B7E2"/>
<keyword evidence="5 7" id="KW-1133">Transmembrane helix</keyword>
<dbReference type="OrthoDB" id="9807778at2"/>
<gene>
    <name evidence="9" type="ORF">ESZ54_01825</name>
</gene>
<dbReference type="InterPro" id="IPR029044">
    <property type="entry name" value="Nucleotide-diphossugar_trans"/>
</dbReference>
<reference evidence="9 10" key="1">
    <citation type="submission" date="2019-01" db="EMBL/GenBank/DDBJ databases">
        <title>Vagococcus silagei sp. nov. isolated from brewer's grain.</title>
        <authorList>
            <person name="Guu J.-R."/>
        </authorList>
    </citation>
    <scope>NUCLEOTIDE SEQUENCE [LARGE SCALE GENOMIC DNA]</scope>
    <source>
        <strain evidence="9 10">2B-2</strain>
    </source>
</reference>
<feature type="transmembrane region" description="Helical" evidence="7">
    <location>
        <begin position="287"/>
        <end position="307"/>
    </location>
</feature>
<evidence type="ECO:0000313" key="9">
    <source>
        <dbReference type="EMBL" id="THB61970.1"/>
    </source>
</evidence>
<accession>A0A4S3B7E2</accession>
<dbReference type="EMBL" id="SDGV01000004">
    <property type="protein sequence ID" value="THB61970.1"/>
    <property type="molecule type" value="Genomic_DNA"/>
</dbReference>
<feature type="domain" description="Glycosyltransferase 2-like" evidence="8">
    <location>
        <begin position="18"/>
        <end position="183"/>
    </location>
</feature>
<comment type="caution">
    <text evidence="9">The sequence shown here is derived from an EMBL/GenBank/DDBJ whole genome shotgun (WGS) entry which is preliminary data.</text>
</comment>
<evidence type="ECO:0000256" key="1">
    <source>
        <dbReference type="ARBA" id="ARBA00004141"/>
    </source>
</evidence>
<evidence type="ECO:0000256" key="4">
    <source>
        <dbReference type="ARBA" id="ARBA00022692"/>
    </source>
</evidence>
<dbReference type="CDD" id="cd04187">
    <property type="entry name" value="DPM1_like_bac"/>
    <property type="match status" value="1"/>
</dbReference>
<evidence type="ECO:0000256" key="6">
    <source>
        <dbReference type="ARBA" id="ARBA00023136"/>
    </source>
</evidence>
<dbReference type="SUPFAM" id="SSF53448">
    <property type="entry name" value="Nucleotide-diphospho-sugar transferases"/>
    <property type="match status" value="1"/>
</dbReference>
<protein>
    <submittedName>
        <fullName evidence="9">Glycosyltransferase</fullName>
    </submittedName>
</protein>
<evidence type="ECO:0000256" key="7">
    <source>
        <dbReference type="SAM" id="Phobius"/>
    </source>
</evidence>
<evidence type="ECO:0000259" key="8">
    <source>
        <dbReference type="Pfam" id="PF00535"/>
    </source>
</evidence>
<dbReference type="Proteomes" id="UP000310506">
    <property type="component" value="Unassembled WGS sequence"/>
</dbReference>
<proteinExistence type="predicted"/>
<organism evidence="9 10">
    <name type="scientific">Vagococcus silagei</name>
    <dbReference type="NCBI Taxonomy" id="2508885"/>
    <lineage>
        <taxon>Bacteria</taxon>
        <taxon>Bacillati</taxon>
        <taxon>Bacillota</taxon>
        <taxon>Bacilli</taxon>
        <taxon>Lactobacillales</taxon>
        <taxon>Enterococcaceae</taxon>
        <taxon>Vagococcus</taxon>
    </lineage>
</organism>
<evidence type="ECO:0000256" key="5">
    <source>
        <dbReference type="ARBA" id="ARBA00022989"/>
    </source>
</evidence>
<keyword evidence="6 7" id="KW-0472">Membrane</keyword>
<keyword evidence="2" id="KW-0328">Glycosyltransferase</keyword>
<feature type="transmembrane region" description="Helical" evidence="7">
    <location>
        <begin position="254"/>
        <end position="275"/>
    </location>
</feature>
<sequence>MVRYLQKGEFLNDENKLTIIVPCYNEEEVLPESSKQIREIIIELINENKVAENSTILFVDDGSKDQTWKIIEKLHHEDPIHYSGIKFSRHFGHQNALIAGMTTAVQTSDMIVTIDADLQDDINAIKEMVTKYHEGFEVVYGVRNNRDTNTKFKRRTALAFYSMMGKIGVNMVANHADFRLMSKCATKTLLSFKEQNIFLRGLVPLVDYASTEVYYSRNKRLAGESKYPLKKMISFALEGITSFSIMSIRFVRNLGILTFFIGIIYSLNILFQHLTGNTVPGWSSLTMSIWISGGIQLVSLSIIGEYIRNIYSEVKKDPALLLKKTCPIKITIFNIF</sequence>
<evidence type="ECO:0000313" key="10">
    <source>
        <dbReference type="Proteomes" id="UP000310506"/>
    </source>
</evidence>
<dbReference type="PANTHER" id="PTHR48090">
    <property type="entry name" value="UNDECAPRENYL-PHOSPHATE 4-DEOXY-4-FORMAMIDO-L-ARABINOSE TRANSFERASE-RELATED"/>
    <property type="match status" value="1"/>
</dbReference>
<dbReference type="Pfam" id="PF00535">
    <property type="entry name" value="Glycos_transf_2"/>
    <property type="match status" value="1"/>
</dbReference>
<name>A0A4S3B7E2_9ENTE</name>
<dbReference type="InterPro" id="IPR001173">
    <property type="entry name" value="Glyco_trans_2-like"/>
</dbReference>
<keyword evidence="3 9" id="KW-0808">Transferase</keyword>
<evidence type="ECO:0000256" key="3">
    <source>
        <dbReference type="ARBA" id="ARBA00022679"/>
    </source>
</evidence>
<dbReference type="GO" id="GO:0005886">
    <property type="term" value="C:plasma membrane"/>
    <property type="evidence" value="ECO:0007669"/>
    <property type="project" value="TreeGrafter"/>
</dbReference>
<dbReference type="PANTHER" id="PTHR48090:SF1">
    <property type="entry name" value="PROPHAGE BACTOPRENOL GLUCOSYL TRANSFERASE HOMOLOG"/>
    <property type="match status" value="1"/>
</dbReference>
<dbReference type="Gene3D" id="3.90.550.10">
    <property type="entry name" value="Spore Coat Polysaccharide Biosynthesis Protein SpsA, Chain A"/>
    <property type="match status" value="1"/>
</dbReference>